<gene>
    <name evidence="3" type="ORF">K491DRAFT_248390</name>
</gene>
<comment type="similarity">
    <text evidence="1">Belongs to the FAD-binding monooxygenase family.</text>
</comment>
<dbReference type="Proteomes" id="UP000799324">
    <property type="component" value="Unassembled WGS sequence"/>
</dbReference>
<dbReference type="PANTHER" id="PTHR42877:SF8">
    <property type="entry name" value="MONOOXYGENASE"/>
    <property type="match status" value="1"/>
</dbReference>
<dbReference type="EMBL" id="MU004538">
    <property type="protein sequence ID" value="KAF2648441.1"/>
    <property type="molecule type" value="Genomic_DNA"/>
</dbReference>
<dbReference type="SUPFAM" id="SSF51905">
    <property type="entry name" value="FAD/NAD(P)-binding domain"/>
    <property type="match status" value="2"/>
</dbReference>
<evidence type="ECO:0000256" key="1">
    <source>
        <dbReference type="ARBA" id="ARBA00010139"/>
    </source>
</evidence>
<proteinExistence type="inferred from homology"/>
<organism evidence="3 4">
    <name type="scientific">Lophiostoma macrostomum CBS 122681</name>
    <dbReference type="NCBI Taxonomy" id="1314788"/>
    <lineage>
        <taxon>Eukaryota</taxon>
        <taxon>Fungi</taxon>
        <taxon>Dikarya</taxon>
        <taxon>Ascomycota</taxon>
        <taxon>Pezizomycotina</taxon>
        <taxon>Dothideomycetes</taxon>
        <taxon>Pleosporomycetidae</taxon>
        <taxon>Pleosporales</taxon>
        <taxon>Lophiostomataceae</taxon>
        <taxon>Lophiostoma</taxon>
    </lineage>
</organism>
<dbReference type="GO" id="GO:0050661">
    <property type="term" value="F:NADP binding"/>
    <property type="evidence" value="ECO:0007669"/>
    <property type="project" value="InterPro"/>
</dbReference>
<evidence type="ECO:0000313" key="4">
    <source>
        <dbReference type="Proteomes" id="UP000799324"/>
    </source>
</evidence>
<evidence type="ECO:0000256" key="2">
    <source>
        <dbReference type="SAM" id="MobiDB-lite"/>
    </source>
</evidence>
<evidence type="ECO:0000313" key="3">
    <source>
        <dbReference type="EMBL" id="KAF2648441.1"/>
    </source>
</evidence>
<name>A0A6A6SN55_9PLEO</name>
<dbReference type="GO" id="GO:0050660">
    <property type="term" value="F:flavin adenine dinucleotide binding"/>
    <property type="evidence" value="ECO:0007669"/>
    <property type="project" value="InterPro"/>
</dbReference>
<dbReference type="GO" id="GO:0004499">
    <property type="term" value="F:N,N-dimethylaniline monooxygenase activity"/>
    <property type="evidence" value="ECO:0007669"/>
    <property type="project" value="InterPro"/>
</dbReference>
<dbReference type="OrthoDB" id="74360at2759"/>
<reference evidence="3" key="1">
    <citation type="journal article" date="2020" name="Stud. Mycol.">
        <title>101 Dothideomycetes genomes: a test case for predicting lifestyles and emergence of pathogens.</title>
        <authorList>
            <person name="Haridas S."/>
            <person name="Albert R."/>
            <person name="Binder M."/>
            <person name="Bloem J."/>
            <person name="Labutti K."/>
            <person name="Salamov A."/>
            <person name="Andreopoulos B."/>
            <person name="Baker S."/>
            <person name="Barry K."/>
            <person name="Bills G."/>
            <person name="Bluhm B."/>
            <person name="Cannon C."/>
            <person name="Castanera R."/>
            <person name="Culley D."/>
            <person name="Daum C."/>
            <person name="Ezra D."/>
            <person name="Gonzalez J."/>
            <person name="Henrissat B."/>
            <person name="Kuo A."/>
            <person name="Liang C."/>
            <person name="Lipzen A."/>
            <person name="Lutzoni F."/>
            <person name="Magnuson J."/>
            <person name="Mondo S."/>
            <person name="Nolan M."/>
            <person name="Ohm R."/>
            <person name="Pangilinan J."/>
            <person name="Park H.-J."/>
            <person name="Ramirez L."/>
            <person name="Alfaro M."/>
            <person name="Sun H."/>
            <person name="Tritt A."/>
            <person name="Yoshinaga Y."/>
            <person name="Zwiers L.-H."/>
            <person name="Turgeon B."/>
            <person name="Goodwin S."/>
            <person name="Spatafora J."/>
            <person name="Crous P."/>
            <person name="Grigoriev I."/>
        </authorList>
    </citation>
    <scope>NUCLEOTIDE SEQUENCE</scope>
    <source>
        <strain evidence="3">CBS 122681</strain>
    </source>
</reference>
<keyword evidence="3" id="KW-0503">Monooxygenase</keyword>
<keyword evidence="4" id="KW-1185">Reference proteome</keyword>
<dbReference type="Gene3D" id="3.50.50.60">
    <property type="entry name" value="FAD/NAD(P)-binding domain"/>
    <property type="match status" value="2"/>
</dbReference>
<sequence length="650" mass="73604">MARTTAIPATSELYIPSRKSNVSIKENILQTHSLPQVDTPPKSPVSGTPQRNGENGYYRNEELGGPIHSERQLDIIVIGAGASGLCLAYKLQRSFSNFSLTMYEKNPDISGTWYENRYPGCACDVPAHNYVFSWEPKKDWSAVYVGNEEIKSYFKGFAAKYDLNRYIRVNQQVVEAAWDDPTGKWTVKVRNNATGAATERTCDILVNASGILNNWKWPDISGLDTFRGKLLHSANYDNSYELTGKHVGLIGNGSSGIQILPAIHPKVKAVTTFLRTPTWVTLLQGFEQHKYSQQELEEFATKEGTLLAWRKDAESNVNKIYTMFLNGSKMQESTFKQVRGQMQTKLKNDVDLQETLIPQWGFGCRRMTPGINYLETLCEDNFEVVFGSIDKITPDGLCAQGREYPVDVLICATGFDTSFRPRFPILGRKGQNLQYLWSVEAHSYMGVAAPEQPNYFHFLGPNCPIGSGPLVGAIGEYSRSKCKDCRADIPLEAQADYILRWCDRWQTENIQSFTPKHDAVEDFAEHTDLFMRDTIWKSGCRSWYKSNTIDGRVSALWPGSSLHYFEAMQYLRADDFEVVYKGNRFAWLGNGFSQTELDKTCDLAYYIRESDDSAFLSKGKQRQVLTKSGTVVQEPEPQLVDEDGEWRAWC</sequence>
<dbReference type="AlphaFoldDB" id="A0A6A6SN55"/>
<feature type="region of interest" description="Disordered" evidence="2">
    <location>
        <begin position="31"/>
        <end position="61"/>
    </location>
</feature>
<keyword evidence="3" id="KW-0560">Oxidoreductase</keyword>
<dbReference type="PANTHER" id="PTHR42877">
    <property type="entry name" value="L-ORNITHINE N(5)-MONOOXYGENASE-RELATED"/>
    <property type="match status" value="1"/>
</dbReference>
<accession>A0A6A6SN55</accession>
<dbReference type="Pfam" id="PF13450">
    <property type="entry name" value="NAD_binding_8"/>
    <property type="match status" value="1"/>
</dbReference>
<dbReference type="InterPro" id="IPR051209">
    <property type="entry name" value="FAD-bind_Monooxygenase_sf"/>
</dbReference>
<dbReference type="InterPro" id="IPR036188">
    <property type="entry name" value="FAD/NAD-bd_sf"/>
</dbReference>
<protein>
    <submittedName>
        <fullName evidence="3">Monooxygenase</fullName>
    </submittedName>
</protein>